<dbReference type="OrthoDB" id="419598at2759"/>
<keyword evidence="5" id="KW-1185">Reference proteome</keyword>
<sequence>MATTTITNKPQQARSIALVGATGHIGKPILSALLAPALHKITVLTRADSPGVFPASSPSLTVHRVPSYDDQSTLTPLLASIDVLIVAVSFTAYAVQTPLFRAAAAAGVKYILPCEFGGDPHARGFRAHLDVFTEKEPYRALIEELGVSSWIGVCTGPWFDFTMGIGGFGIDVKGKTALMLGSSGGEGAEGPGGFGMQKASVTTYKRVGEMVAQLLSLPEDKLAEHRNQWVYLTSWAVSQRELLESAMRVAGADREAWSVTEITVEQLLATAREKMSRQETFMEGRLSLLLLVFGEGLGGDFGGKVLDAKDFGLDEEDLDEVMREVIG</sequence>
<reference evidence="5" key="1">
    <citation type="submission" date="2016-02" db="EMBL/GenBank/DDBJ databases">
        <title>Draft genome sequence of Microdochium bolleyi, a fungal endophyte of beachgrass.</title>
        <authorList>
            <consortium name="DOE Joint Genome Institute"/>
            <person name="David A.S."/>
            <person name="May G."/>
            <person name="Haridas S."/>
            <person name="Lim J."/>
            <person name="Wang M."/>
            <person name="Labutti K."/>
            <person name="Lipzen A."/>
            <person name="Barry K."/>
            <person name="Grigoriev I.V."/>
        </authorList>
    </citation>
    <scope>NUCLEOTIDE SEQUENCE [LARGE SCALE GENOMIC DNA]</scope>
    <source>
        <strain evidence="5">J235TASD1</strain>
    </source>
</reference>
<dbReference type="SUPFAM" id="SSF51735">
    <property type="entry name" value="NAD(P)-binding Rossmann-fold domains"/>
    <property type="match status" value="1"/>
</dbReference>
<gene>
    <name evidence="4" type="ORF">Micbo1qcDRAFT_219124</name>
</gene>
<keyword evidence="2" id="KW-0560">Oxidoreductase</keyword>
<dbReference type="InterPro" id="IPR036291">
    <property type="entry name" value="NAD(P)-bd_dom_sf"/>
</dbReference>
<dbReference type="AlphaFoldDB" id="A0A136INV3"/>
<evidence type="ECO:0000256" key="2">
    <source>
        <dbReference type="ARBA" id="ARBA00023002"/>
    </source>
</evidence>
<dbReference type="Gene3D" id="3.90.25.10">
    <property type="entry name" value="UDP-galactose 4-epimerase, domain 1"/>
    <property type="match status" value="1"/>
</dbReference>
<dbReference type="PANTHER" id="PTHR47706">
    <property type="entry name" value="NMRA-LIKE FAMILY PROTEIN"/>
    <property type="match status" value="1"/>
</dbReference>
<proteinExistence type="predicted"/>
<dbReference type="InParanoid" id="A0A136INV3"/>
<keyword evidence="1" id="KW-0521">NADP</keyword>
<evidence type="ECO:0000256" key="1">
    <source>
        <dbReference type="ARBA" id="ARBA00022857"/>
    </source>
</evidence>
<dbReference type="GO" id="GO:0016491">
    <property type="term" value="F:oxidoreductase activity"/>
    <property type="evidence" value="ECO:0007669"/>
    <property type="project" value="UniProtKB-KW"/>
</dbReference>
<evidence type="ECO:0000313" key="4">
    <source>
        <dbReference type="EMBL" id="KXJ86548.1"/>
    </source>
</evidence>
<dbReference type="InterPro" id="IPR008030">
    <property type="entry name" value="NmrA-like"/>
</dbReference>
<dbReference type="InterPro" id="IPR051609">
    <property type="entry name" value="NmrA/Isoflavone_reductase-like"/>
</dbReference>
<accession>A0A136INV3</accession>
<dbReference type="STRING" id="196109.A0A136INV3"/>
<dbReference type="Proteomes" id="UP000070501">
    <property type="component" value="Unassembled WGS sequence"/>
</dbReference>
<name>A0A136INV3_9PEZI</name>
<dbReference type="PANTHER" id="PTHR47706:SF9">
    <property type="entry name" value="NMRA-LIKE DOMAIN-CONTAINING PROTEIN-RELATED"/>
    <property type="match status" value="1"/>
</dbReference>
<feature type="domain" description="NmrA-like" evidence="3">
    <location>
        <begin position="14"/>
        <end position="265"/>
    </location>
</feature>
<evidence type="ECO:0000313" key="5">
    <source>
        <dbReference type="Proteomes" id="UP000070501"/>
    </source>
</evidence>
<protein>
    <recommendedName>
        <fullName evidence="3">NmrA-like domain-containing protein</fullName>
    </recommendedName>
</protein>
<dbReference type="Pfam" id="PF05368">
    <property type="entry name" value="NmrA"/>
    <property type="match status" value="1"/>
</dbReference>
<evidence type="ECO:0000259" key="3">
    <source>
        <dbReference type="Pfam" id="PF05368"/>
    </source>
</evidence>
<dbReference type="Gene3D" id="3.40.50.720">
    <property type="entry name" value="NAD(P)-binding Rossmann-like Domain"/>
    <property type="match status" value="1"/>
</dbReference>
<organism evidence="4 5">
    <name type="scientific">Microdochium bolleyi</name>
    <dbReference type="NCBI Taxonomy" id="196109"/>
    <lineage>
        <taxon>Eukaryota</taxon>
        <taxon>Fungi</taxon>
        <taxon>Dikarya</taxon>
        <taxon>Ascomycota</taxon>
        <taxon>Pezizomycotina</taxon>
        <taxon>Sordariomycetes</taxon>
        <taxon>Xylariomycetidae</taxon>
        <taxon>Xylariales</taxon>
        <taxon>Microdochiaceae</taxon>
        <taxon>Microdochium</taxon>
    </lineage>
</organism>
<dbReference type="EMBL" id="KQ964267">
    <property type="protein sequence ID" value="KXJ86548.1"/>
    <property type="molecule type" value="Genomic_DNA"/>
</dbReference>